<dbReference type="InterPro" id="IPR007712">
    <property type="entry name" value="RelE/ParE_toxin"/>
</dbReference>
<dbReference type="Gene3D" id="3.30.2310.20">
    <property type="entry name" value="RelE-like"/>
    <property type="match status" value="1"/>
</dbReference>
<dbReference type="InterPro" id="IPR035093">
    <property type="entry name" value="RelE/ParE_toxin_dom_sf"/>
</dbReference>
<dbReference type="RefSeq" id="WP_015902878.1">
    <property type="nucleotide sequence ID" value="NC_012108.1"/>
</dbReference>
<dbReference type="AlphaFoldDB" id="C0QKL8"/>
<dbReference type="STRING" id="177437.HRM2_09770"/>
<dbReference type="EMBL" id="CP001087">
    <property type="protein sequence ID" value="ACN14089.1"/>
    <property type="molecule type" value="Genomic_DNA"/>
</dbReference>
<proteinExistence type="predicted"/>
<evidence type="ECO:0000313" key="2">
    <source>
        <dbReference type="EMBL" id="ACN14089.1"/>
    </source>
</evidence>
<name>C0QKL8_DESAH</name>
<dbReference type="OrthoDB" id="9814952at2"/>
<evidence type="ECO:0000313" key="3">
    <source>
        <dbReference type="Proteomes" id="UP000000442"/>
    </source>
</evidence>
<keyword evidence="1" id="KW-1277">Toxin-antitoxin system</keyword>
<dbReference type="KEGG" id="dat:HRM2_09770"/>
<dbReference type="HOGENOM" id="CLU_147162_10_0_7"/>
<evidence type="ECO:0008006" key="4">
    <source>
        <dbReference type="Google" id="ProtNLM"/>
    </source>
</evidence>
<dbReference type="Pfam" id="PF05016">
    <property type="entry name" value="ParE_toxin"/>
    <property type="match status" value="1"/>
</dbReference>
<dbReference type="Proteomes" id="UP000000442">
    <property type="component" value="Chromosome"/>
</dbReference>
<gene>
    <name evidence="2" type="ordered locus">HRM2_09770</name>
</gene>
<keyword evidence="3" id="KW-1185">Reference proteome</keyword>
<reference evidence="2 3" key="1">
    <citation type="journal article" date="2009" name="Environ. Microbiol.">
        <title>Genome sequence of Desulfobacterium autotrophicum HRM2, a marine sulfate reducer oxidizing organic carbon completely to carbon dioxide.</title>
        <authorList>
            <person name="Strittmatter A.W."/>
            <person name="Liesegang H."/>
            <person name="Rabus R."/>
            <person name="Decker I."/>
            <person name="Amann J."/>
            <person name="Andres S."/>
            <person name="Henne A."/>
            <person name="Fricke W.F."/>
            <person name="Martinez-Arias R."/>
            <person name="Bartels D."/>
            <person name="Goesmann A."/>
            <person name="Krause L."/>
            <person name="Puehler A."/>
            <person name="Klenk H.P."/>
            <person name="Richter M."/>
            <person name="Schuler M."/>
            <person name="Gloeckner F.O."/>
            <person name="Meyerdierks A."/>
            <person name="Gottschalk G."/>
            <person name="Amann R."/>
        </authorList>
    </citation>
    <scope>NUCLEOTIDE SEQUENCE [LARGE SCALE GENOMIC DNA]</scope>
    <source>
        <strain evidence="3">ATCC 43914 / DSM 3382 / HRM2</strain>
    </source>
</reference>
<sequence>MKTYKVYLMPDAIKDLEHIYEYISTKSGFPERAWAFIEKLRLKCQKLETAPLRGQQRNDLMKNLRIYPLNKKTVVAFVVDEEQQAVRILNIFYGGRDYEAIMSTPKA</sequence>
<accession>C0QKL8</accession>
<dbReference type="eggNOG" id="COG3668">
    <property type="taxonomic scope" value="Bacteria"/>
</dbReference>
<protein>
    <recommendedName>
        <fullName evidence="4">Plasmid stabilization system</fullName>
    </recommendedName>
</protein>
<evidence type="ECO:0000256" key="1">
    <source>
        <dbReference type="ARBA" id="ARBA00022649"/>
    </source>
</evidence>
<organism evidence="2 3">
    <name type="scientific">Desulforapulum autotrophicum (strain ATCC 43914 / DSM 3382 / VKM B-1955 / HRM2)</name>
    <name type="common">Desulfobacterium autotrophicum</name>
    <dbReference type="NCBI Taxonomy" id="177437"/>
    <lineage>
        <taxon>Bacteria</taxon>
        <taxon>Pseudomonadati</taxon>
        <taxon>Thermodesulfobacteriota</taxon>
        <taxon>Desulfobacteria</taxon>
        <taxon>Desulfobacterales</taxon>
        <taxon>Desulfobacteraceae</taxon>
        <taxon>Desulforapulum</taxon>
    </lineage>
</organism>